<dbReference type="Ensembl" id="ENSGALT00010008039.1">
    <property type="protein sequence ID" value="ENSGALP00010004809.1"/>
    <property type="gene ID" value="ENSGALG00010003461.1"/>
</dbReference>
<dbReference type="Proteomes" id="UP000000539">
    <property type="component" value="Chromosome 1"/>
</dbReference>
<name>A0A8V0XKN7_CHICK</name>
<gene>
    <name evidence="1" type="primary">CCDC122</name>
</gene>
<reference evidence="1" key="2">
    <citation type="submission" date="2025-08" db="UniProtKB">
        <authorList>
            <consortium name="Ensembl"/>
        </authorList>
    </citation>
    <scope>IDENTIFICATION</scope>
    <source>
        <strain evidence="1">broiler</strain>
    </source>
</reference>
<protein>
    <submittedName>
        <fullName evidence="1">Coiled-coil domain containing 122</fullName>
    </submittedName>
</protein>
<proteinExistence type="predicted"/>
<dbReference type="OrthoDB" id="10055554at2759"/>
<dbReference type="AlphaFoldDB" id="A0A8V0XKN7"/>
<evidence type="ECO:0000313" key="2">
    <source>
        <dbReference type="Proteomes" id="UP000000539"/>
    </source>
</evidence>
<reference evidence="1" key="3">
    <citation type="submission" date="2025-09" db="UniProtKB">
        <authorList>
            <consortium name="Ensembl"/>
        </authorList>
    </citation>
    <scope>IDENTIFICATION</scope>
    <source>
        <strain evidence="1">broiler</strain>
    </source>
</reference>
<accession>A0A8V0XKN7</accession>
<sequence length="122" mass="14370">MGGFKVKTISPGVQRNLRGCETRLSFLLSEMAKENYPSLTEVVKQVAEQQHLQSAEIEKNKIILFQLQVQNKRYDAILKRLHCQLNKLHSNKRQWHWNIQQMEKKAEELRKCLGEVELQINI</sequence>
<dbReference type="GeneTree" id="ENSGT00390000005130"/>
<organism evidence="1 2">
    <name type="scientific">Gallus gallus</name>
    <name type="common">Chicken</name>
    <dbReference type="NCBI Taxonomy" id="9031"/>
    <lineage>
        <taxon>Eukaryota</taxon>
        <taxon>Metazoa</taxon>
        <taxon>Chordata</taxon>
        <taxon>Craniata</taxon>
        <taxon>Vertebrata</taxon>
        <taxon>Euteleostomi</taxon>
        <taxon>Archelosauria</taxon>
        <taxon>Archosauria</taxon>
        <taxon>Dinosauria</taxon>
        <taxon>Saurischia</taxon>
        <taxon>Theropoda</taxon>
        <taxon>Coelurosauria</taxon>
        <taxon>Aves</taxon>
        <taxon>Neognathae</taxon>
        <taxon>Galloanserae</taxon>
        <taxon>Galliformes</taxon>
        <taxon>Phasianidae</taxon>
        <taxon>Phasianinae</taxon>
        <taxon>Gallus</taxon>
    </lineage>
</organism>
<keyword evidence="2" id="KW-1185">Reference proteome</keyword>
<evidence type="ECO:0000313" key="1">
    <source>
        <dbReference type="Ensembl" id="ENSGALP00010004809.1"/>
    </source>
</evidence>
<reference evidence="1" key="1">
    <citation type="submission" date="2020-11" db="EMBL/GenBank/DDBJ databases">
        <title>Gallus gallus (Chicken) genome, bGalGal1, GRCg7b, maternal haplotype autosomes + Z &amp; W.</title>
        <authorList>
            <person name="Warren W."/>
            <person name="Formenti G."/>
            <person name="Fedrigo O."/>
            <person name="Haase B."/>
            <person name="Mountcastle J."/>
            <person name="Balacco J."/>
            <person name="Tracey A."/>
            <person name="Schneider V."/>
            <person name="Okimoto R."/>
            <person name="Cheng H."/>
            <person name="Hawken R."/>
            <person name="Howe K."/>
            <person name="Jarvis E.D."/>
        </authorList>
    </citation>
    <scope>NUCLEOTIDE SEQUENCE [LARGE SCALE GENOMIC DNA]</scope>
    <source>
        <strain evidence="1">Broiler</strain>
    </source>
</reference>